<keyword evidence="5 8" id="KW-1133">Transmembrane helix</keyword>
<evidence type="ECO:0000313" key="9">
    <source>
        <dbReference type="EMBL" id="VEU59499.1"/>
    </source>
</evidence>
<evidence type="ECO:0000313" key="10">
    <source>
        <dbReference type="Proteomes" id="UP000289440"/>
    </source>
</evidence>
<dbReference type="GO" id="GO:0015254">
    <property type="term" value="F:glycerol channel activity"/>
    <property type="evidence" value="ECO:0007669"/>
    <property type="project" value="TreeGrafter"/>
</dbReference>
<dbReference type="SUPFAM" id="SSF81338">
    <property type="entry name" value="Aquaporin-like"/>
    <property type="match status" value="1"/>
</dbReference>
<comment type="similarity">
    <text evidence="2 7">Belongs to the MIP/aquaporin (TC 1.A.8) family.</text>
</comment>
<dbReference type="Proteomes" id="UP000289440">
    <property type="component" value="Chromosome"/>
</dbReference>
<dbReference type="RefSeq" id="WP_129719885.1">
    <property type="nucleotide sequence ID" value="NZ_LR214951.1"/>
</dbReference>
<reference evidence="9 10" key="1">
    <citation type="submission" date="2019-01" db="EMBL/GenBank/DDBJ databases">
        <authorList>
            <consortium name="Pathogen Informatics"/>
        </authorList>
    </citation>
    <scope>NUCLEOTIDE SEQUENCE [LARGE SCALE GENOMIC DNA]</scope>
    <source>
        <strain evidence="9 10">NCTC10166</strain>
    </source>
</reference>
<evidence type="ECO:0000256" key="3">
    <source>
        <dbReference type="ARBA" id="ARBA00022448"/>
    </source>
</evidence>
<keyword evidence="10" id="KW-1185">Reference proteome</keyword>
<name>A0A449A5J3_9BACT</name>
<gene>
    <name evidence="9" type="primary">glpF</name>
    <name evidence="9" type="ORF">NCTC10166_00477</name>
</gene>
<evidence type="ECO:0000256" key="7">
    <source>
        <dbReference type="RuleBase" id="RU000477"/>
    </source>
</evidence>
<evidence type="ECO:0000256" key="5">
    <source>
        <dbReference type="ARBA" id="ARBA00022989"/>
    </source>
</evidence>
<evidence type="ECO:0000256" key="4">
    <source>
        <dbReference type="ARBA" id="ARBA00022692"/>
    </source>
</evidence>
<comment type="subcellular location">
    <subcellularLocation>
        <location evidence="1">Membrane</location>
        <topology evidence="1">Multi-pass membrane protein</topology>
    </subcellularLocation>
</comment>
<feature type="transmembrane region" description="Helical" evidence="8">
    <location>
        <begin position="226"/>
        <end position="246"/>
    </location>
</feature>
<feature type="transmembrane region" description="Helical" evidence="8">
    <location>
        <begin position="85"/>
        <end position="106"/>
    </location>
</feature>
<feature type="transmembrane region" description="Helical" evidence="8">
    <location>
        <begin position="6"/>
        <end position="28"/>
    </location>
</feature>
<dbReference type="EMBL" id="LR214951">
    <property type="protein sequence ID" value="VEU59499.1"/>
    <property type="molecule type" value="Genomic_DNA"/>
</dbReference>
<protein>
    <submittedName>
        <fullName evidence="9">Aquaglyceroporin</fullName>
    </submittedName>
</protein>
<organism evidence="9 10">
    <name type="scientific">Mesomycoplasma neurolyticum</name>
    <dbReference type="NCBI Taxonomy" id="2120"/>
    <lineage>
        <taxon>Bacteria</taxon>
        <taxon>Bacillati</taxon>
        <taxon>Mycoplasmatota</taxon>
        <taxon>Mycoplasmoidales</taxon>
        <taxon>Metamycoplasmataceae</taxon>
        <taxon>Mesomycoplasma</taxon>
    </lineage>
</organism>
<sequence>MQHLDILGEFLGTLVLILLGNGVGMSVSLKRMFANQSGRWLMITFGWAFAVLMGVIVASSLGAPGHINPAVSLFALFGDKKIDKFFAYSAVQILGAFSGQIILYIINYKHIKETDDYAIIRSCSSTSGGFSNFKEKGLAQNLMYEYVATLVLIGIIFALGKGENKKYFESLGPIPVVLLISSLSLSLGSVTGYAMNPARDLGPRVAFQLFSIFIWKQKKINGGWDYSFVPIISPLLAGTTIGLFSLI</sequence>
<proteinExistence type="inferred from homology"/>
<dbReference type="PRINTS" id="PR00783">
    <property type="entry name" value="MINTRINSICP"/>
</dbReference>
<dbReference type="OrthoDB" id="9807293at2"/>
<dbReference type="InterPro" id="IPR000425">
    <property type="entry name" value="MIP"/>
</dbReference>
<evidence type="ECO:0000256" key="1">
    <source>
        <dbReference type="ARBA" id="ARBA00004141"/>
    </source>
</evidence>
<dbReference type="PANTHER" id="PTHR43829:SF9">
    <property type="entry name" value="AQUAPORIN-9"/>
    <property type="match status" value="1"/>
</dbReference>
<dbReference type="PANTHER" id="PTHR43829">
    <property type="entry name" value="AQUAPORIN OR AQUAGLYCEROPORIN RELATED"/>
    <property type="match status" value="1"/>
</dbReference>
<feature type="transmembrane region" description="Helical" evidence="8">
    <location>
        <begin position="142"/>
        <end position="160"/>
    </location>
</feature>
<feature type="transmembrane region" description="Helical" evidence="8">
    <location>
        <begin position="40"/>
        <end position="65"/>
    </location>
</feature>
<dbReference type="InterPro" id="IPR023271">
    <property type="entry name" value="Aquaporin-like"/>
</dbReference>
<feature type="transmembrane region" description="Helical" evidence="8">
    <location>
        <begin position="172"/>
        <end position="194"/>
    </location>
</feature>
<keyword evidence="4 7" id="KW-0812">Transmembrane</keyword>
<dbReference type="InterPro" id="IPR050363">
    <property type="entry name" value="MIP/Aquaporin"/>
</dbReference>
<accession>A0A449A5J3</accession>
<evidence type="ECO:0000256" key="8">
    <source>
        <dbReference type="SAM" id="Phobius"/>
    </source>
</evidence>
<dbReference type="AlphaFoldDB" id="A0A449A5J3"/>
<dbReference type="KEGG" id="mnu:NCTC10166_00477"/>
<dbReference type="Pfam" id="PF00230">
    <property type="entry name" value="MIP"/>
    <property type="match status" value="1"/>
</dbReference>
<keyword evidence="3 7" id="KW-0813">Transport</keyword>
<keyword evidence="6 8" id="KW-0472">Membrane</keyword>
<evidence type="ECO:0000256" key="2">
    <source>
        <dbReference type="ARBA" id="ARBA00006175"/>
    </source>
</evidence>
<dbReference type="GO" id="GO:0005886">
    <property type="term" value="C:plasma membrane"/>
    <property type="evidence" value="ECO:0007669"/>
    <property type="project" value="TreeGrafter"/>
</dbReference>
<evidence type="ECO:0000256" key="6">
    <source>
        <dbReference type="ARBA" id="ARBA00023136"/>
    </source>
</evidence>
<dbReference type="Gene3D" id="1.20.1080.10">
    <property type="entry name" value="Glycerol uptake facilitator protein"/>
    <property type="match status" value="1"/>
</dbReference>